<accession>A0A9D5ACE8</accession>
<dbReference type="Proteomes" id="UP001058974">
    <property type="component" value="Chromosome 5"/>
</dbReference>
<proteinExistence type="predicted"/>
<organism evidence="1 2">
    <name type="scientific">Pisum sativum</name>
    <name type="common">Garden pea</name>
    <name type="synonym">Lathyrus oleraceus</name>
    <dbReference type="NCBI Taxonomy" id="3888"/>
    <lineage>
        <taxon>Eukaryota</taxon>
        <taxon>Viridiplantae</taxon>
        <taxon>Streptophyta</taxon>
        <taxon>Embryophyta</taxon>
        <taxon>Tracheophyta</taxon>
        <taxon>Spermatophyta</taxon>
        <taxon>Magnoliopsida</taxon>
        <taxon>eudicotyledons</taxon>
        <taxon>Gunneridae</taxon>
        <taxon>Pentapetalae</taxon>
        <taxon>rosids</taxon>
        <taxon>fabids</taxon>
        <taxon>Fabales</taxon>
        <taxon>Fabaceae</taxon>
        <taxon>Papilionoideae</taxon>
        <taxon>50 kb inversion clade</taxon>
        <taxon>NPAAA clade</taxon>
        <taxon>Hologalegina</taxon>
        <taxon>IRL clade</taxon>
        <taxon>Fabeae</taxon>
        <taxon>Lathyrus</taxon>
    </lineage>
</organism>
<evidence type="ECO:0000313" key="2">
    <source>
        <dbReference type="Proteomes" id="UP001058974"/>
    </source>
</evidence>
<sequence length="146" mass="16647">MTKTADQANDLGDVLSSTLKPWPGKSSNWLSPDVSVHLEFHVKLNLALCYLSKLIREHPSWPDTFIESGGEGSYSEESMIQYEKSNDSLKQSYMQAWLRRKLEALLFMVRPFLIAHDGCNAYEVDMVNLKNLISSRAFVGSEFFHN</sequence>
<name>A0A9D5ACE8_PEA</name>
<gene>
    <name evidence="1" type="ORF">KIW84_050674</name>
</gene>
<protein>
    <submittedName>
        <fullName evidence="1">Uncharacterized protein</fullName>
    </submittedName>
</protein>
<dbReference type="Gramene" id="Psat05G0067400-T1">
    <property type="protein sequence ID" value="KAI5403179.1"/>
    <property type="gene ID" value="KIW84_050674"/>
</dbReference>
<keyword evidence="2" id="KW-1185">Reference proteome</keyword>
<dbReference type="EMBL" id="JAMSHJ010000005">
    <property type="protein sequence ID" value="KAI5403179.1"/>
    <property type="molecule type" value="Genomic_DNA"/>
</dbReference>
<reference evidence="1 2" key="1">
    <citation type="journal article" date="2022" name="Nat. Genet.">
        <title>Improved pea reference genome and pan-genome highlight genomic features and evolutionary characteristics.</title>
        <authorList>
            <person name="Yang T."/>
            <person name="Liu R."/>
            <person name="Luo Y."/>
            <person name="Hu S."/>
            <person name="Wang D."/>
            <person name="Wang C."/>
            <person name="Pandey M.K."/>
            <person name="Ge S."/>
            <person name="Xu Q."/>
            <person name="Li N."/>
            <person name="Li G."/>
            <person name="Huang Y."/>
            <person name="Saxena R.K."/>
            <person name="Ji Y."/>
            <person name="Li M."/>
            <person name="Yan X."/>
            <person name="He Y."/>
            <person name="Liu Y."/>
            <person name="Wang X."/>
            <person name="Xiang C."/>
            <person name="Varshney R.K."/>
            <person name="Ding H."/>
            <person name="Gao S."/>
            <person name="Zong X."/>
        </authorList>
    </citation>
    <scope>NUCLEOTIDE SEQUENCE [LARGE SCALE GENOMIC DNA]</scope>
    <source>
        <strain evidence="1 2">cv. Zhongwan 6</strain>
    </source>
</reference>
<comment type="caution">
    <text evidence="1">The sequence shown here is derived from an EMBL/GenBank/DDBJ whole genome shotgun (WGS) entry which is preliminary data.</text>
</comment>
<evidence type="ECO:0000313" key="1">
    <source>
        <dbReference type="EMBL" id="KAI5403179.1"/>
    </source>
</evidence>
<dbReference type="AlphaFoldDB" id="A0A9D5ACE8"/>